<feature type="region of interest" description="Disordered" evidence="1">
    <location>
        <begin position="34"/>
        <end position="66"/>
    </location>
</feature>
<gene>
    <name evidence="3" type="ORF">JRO89_XS08G0129400</name>
</gene>
<dbReference type="SMART" id="SM00271">
    <property type="entry name" value="DnaJ"/>
    <property type="match status" value="1"/>
</dbReference>
<dbReference type="PRINTS" id="PR00625">
    <property type="entry name" value="JDOMAIN"/>
</dbReference>
<protein>
    <recommendedName>
        <fullName evidence="2">J domain-containing protein</fullName>
    </recommendedName>
</protein>
<dbReference type="Gene3D" id="1.10.287.110">
    <property type="entry name" value="DnaJ domain"/>
    <property type="match status" value="1"/>
</dbReference>
<evidence type="ECO:0000259" key="2">
    <source>
        <dbReference type="PROSITE" id="PS50076"/>
    </source>
</evidence>
<feature type="compositionally biased region" description="Low complexity" evidence="1">
    <location>
        <begin position="157"/>
        <end position="168"/>
    </location>
</feature>
<organism evidence="3 4">
    <name type="scientific">Xanthoceras sorbifolium</name>
    <dbReference type="NCBI Taxonomy" id="99658"/>
    <lineage>
        <taxon>Eukaryota</taxon>
        <taxon>Viridiplantae</taxon>
        <taxon>Streptophyta</taxon>
        <taxon>Embryophyta</taxon>
        <taxon>Tracheophyta</taxon>
        <taxon>Spermatophyta</taxon>
        <taxon>Magnoliopsida</taxon>
        <taxon>eudicotyledons</taxon>
        <taxon>Gunneridae</taxon>
        <taxon>Pentapetalae</taxon>
        <taxon>rosids</taxon>
        <taxon>malvids</taxon>
        <taxon>Sapindales</taxon>
        <taxon>Sapindaceae</taxon>
        <taxon>Xanthoceroideae</taxon>
        <taxon>Xanthoceras</taxon>
    </lineage>
</organism>
<dbReference type="InterPro" id="IPR052276">
    <property type="entry name" value="Diphthamide-biosynth_chaperone"/>
</dbReference>
<feature type="domain" description="J" evidence="2">
    <location>
        <begin position="79"/>
        <end position="148"/>
    </location>
</feature>
<proteinExistence type="predicted"/>
<evidence type="ECO:0000313" key="4">
    <source>
        <dbReference type="Proteomes" id="UP000827721"/>
    </source>
</evidence>
<name>A0ABQ8HPR3_9ROSI</name>
<dbReference type="CDD" id="cd06257">
    <property type="entry name" value="DnaJ"/>
    <property type="match status" value="1"/>
</dbReference>
<comment type="caution">
    <text evidence="3">The sequence shown here is derived from an EMBL/GenBank/DDBJ whole genome shotgun (WGS) entry which is preliminary data.</text>
</comment>
<feature type="region of interest" description="Disordered" evidence="1">
    <location>
        <begin position="156"/>
        <end position="175"/>
    </location>
</feature>
<dbReference type="EMBL" id="JAFEMO010000008">
    <property type="protein sequence ID" value="KAH7566273.1"/>
    <property type="molecule type" value="Genomic_DNA"/>
</dbReference>
<dbReference type="PROSITE" id="PS50076">
    <property type="entry name" value="DNAJ_2"/>
    <property type="match status" value="1"/>
</dbReference>
<dbReference type="SUPFAM" id="SSF46565">
    <property type="entry name" value="Chaperone J-domain"/>
    <property type="match status" value="1"/>
</dbReference>
<evidence type="ECO:0000256" key="1">
    <source>
        <dbReference type="SAM" id="MobiDB-lite"/>
    </source>
</evidence>
<sequence>MLFSSSSTVLASPPVHSVKFKTSSPAPPRVRFYPPPTPATAKTTAAAAAATTAARSTSTEERRSTTTCLRPRRMASCGSLYEVLGIAMGATSQEIKTAYRRLARTCHPDVVAATYDSKDTSADEFIKIHTAYCTLSDPAKRAVYDQKLFRRSRPLTSSSGFSGYSGRSWETDQCW</sequence>
<dbReference type="Proteomes" id="UP000827721">
    <property type="component" value="Unassembled WGS sequence"/>
</dbReference>
<evidence type="ECO:0000313" key="3">
    <source>
        <dbReference type="EMBL" id="KAH7566273.1"/>
    </source>
</evidence>
<dbReference type="InterPro" id="IPR001623">
    <property type="entry name" value="DnaJ_domain"/>
</dbReference>
<keyword evidence="4" id="KW-1185">Reference proteome</keyword>
<feature type="compositionally biased region" description="Low complexity" evidence="1">
    <location>
        <begin position="39"/>
        <end position="57"/>
    </location>
</feature>
<dbReference type="Pfam" id="PF00226">
    <property type="entry name" value="DnaJ"/>
    <property type="match status" value="1"/>
</dbReference>
<accession>A0ABQ8HPR3</accession>
<reference evidence="3 4" key="1">
    <citation type="submission" date="2021-02" db="EMBL/GenBank/DDBJ databases">
        <title>Plant Genome Project.</title>
        <authorList>
            <person name="Zhang R.-G."/>
        </authorList>
    </citation>
    <scope>NUCLEOTIDE SEQUENCE [LARGE SCALE GENOMIC DNA]</scope>
    <source>
        <tissue evidence="3">Leaves</tissue>
    </source>
</reference>
<dbReference type="PANTHER" id="PTHR44240">
    <property type="entry name" value="DNAJ DOMAIN (PROKARYOTIC HEAT SHOCK PROTEIN)-RELATED"/>
    <property type="match status" value="1"/>
</dbReference>
<dbReference type="InterPro" id="IPR036869">
    <property type="entry name" value="J_dom_sf"/>
</dbReference>
<dbReference type="PANTHER" id="PTHR44240:SF33">
    <property type="entry name" value="OS03G0244950 PROTEIN"/>
    <property type="match status" value="1"/>
</dbReference>